<comment type="caution">
    <text evidence="1">The sequence shown here is derived from an EMBL/GenBank/DDBJ whole genome shotgun (WGS) entry which is preliminary data.</text>
</comment>
<dbReference type="RefSeq" id="WP_043961919.1">
    <property type="nucleotide sequence ID" value="NZ_JXSX01000001.1"/>
</dbReference>
<keyword evidence="2" id="KW-1185">Reference proteome</keyword>
<protein>
    <recommendedName>
        <fullName evidence="3">DUF885 domain-containing protein</fullName>
    </recommendedName>
</protein>
<dbReference type="EMBL" id="JXSX01000001">
    <property type="protein sequence ID" value="KIR65149.1"/>
    <property type="molecule type" value="Genomic_DNA"/>
</dbReference>
<evidence type="ECO:0000313" key="2">
    <source>
        <dbReference type="Proteomes" id="UP000032254"/>
    </source>
</evidence>
<name>A0A0D0X2Q4_9ACTN</name>
<organism evidence="1 2">
    <name type="scientific">Micromonospora haikouensis</name>
    <dbReference type="NCBI Taxonomy" id="686309"/>
    <lineage>
        <taxon>Bacteria</taxon>
        <taxon>Bacillati</taxon>
        <taxon>Actinomycetota</taxon>
        <taxon>Actinomycetes</taxon>
        <taxon>Micromonosporales</taxon>
        <taxon>Micromonosporaceae</taxon>
        <taxon>Micromonospora</taxon>
    </lineage>
</organism>
<dbReference type="GeneID" id="301303799"/>
<dbReference type="PATRIC" id="fig|47853.6.peg.1385"/>
<dbReference type="OrthoDB" id="9760040at2"/>
<dbReference type="PANTHER" id="PTHR33361:SF15">
    <property type="entry name" value="DUF885 FAMILY LIPOPROTEIN"/>
    <property type="match status" value="1"/>
</dbReference>
<proteinExistence type="predicted"/>
<reference evidence="1 2" key="1">
    <citation type="submission" date="2015-01" db="EMBL/GenBank/DDBJ databases">
        <title>Sequencing and annotation of Micromonospora carbonacea strain JXNU-1 genome.</title>
        <authorList>
            <person name="Long Z."/>
            <person name="Huang Y."/>
            <person name="Jiang Y."/>
        </authorList>
    </citation>
    <scope>NUCLEOTIDE SEQUENCE [LARGE SCALE GENOMIC DNA]</scope>
    <source>
        <strain evidence="1 2">JXNU-1</strain>
    </source>
</reference>
<evidence type="ECO:0008006" key="3">
    <source>
        <dbReference type="Google" id="ProtNLM"/>
    </source>
</evidence>
<dbReference type="InterPro" id="IPR010281">
    <property type="entry name" value="DUF885"/>
</dbReference>
<dbReference type="Proteomes" id="UP000032254">
    <property type="component" value="Unassembled WGS sequence"/>
</dbReference>
<evidence type="ECO:0000313" key="1">
    <source>
        <dbReference type="EMBL" id="KIR65149.1"/>
    </source>
</evidence>
<dbReference type="Pfam" id="PF05960">
    <property type="entry name" value="DUF885"/>
    <property type="match status" value="1"/>
</dbReference>
<accession>A0A0D0X2Q4</accession>
<dbReference type="PANTHER" id="PTHR33361">
    <property type="entry name" value="GLR0591 PROTEIN"/>
    <property type="match status" value="1"/>
</dbReference>
<gene>
    <name evidence="1" type="ORF">TK50_06500</name>
</gene>
<sequence length="540" mass="59168">MEAFVPLAERIVEALLESRPGLATSAGDHRYDDRLPDVSAEAVAADQAMLRDAADVLSEIDPDSLDTDESVDHALLTALVDRELFESDEIRSHEWDPLRHNPAPLLHALLARPFAPADVRLTSLAGRLAAVPDALATARATLRDVPRVHAETAVGQFTGAAALVRDEVPRLLAEEPGLHDRVEPAATAAIAALDEFVAWLRAGLAADAGPGRDPRLGRRRWEARLWHTLDTELGAAEVQRRAWANLDRVTAELREAAVELVGGPADDETVRRALDLLAAEHPDDHTIVDLASVTLDEATDFVRAHDLVTLVDDPCVIQEMPEFARGVAVAYCDSPGPLEIAPVPTFYCIAPTPADWPAARVESFYREYNDHMIRNLTVHEAMPGHFLQLAHARRHVGPTRVRALARSGPFVEGWAVYTEELMAGLGYGGLPVRLQQLKMQLRMTINALLDQLVHCDDLSEAEAMALMTGRGFQEEGEAAGKWRRALLTSTQLSTYFVGYSEVAEIAALRPAGVSVREWHDAMLAHDCPPPRHLRTLLSGW</sequence>
<dbReference type="AlphaFoldDB" id="A0A0D0X2Q4"/>